<dbReference type="InterPro" id="IPR021886">
    <property type="entry name" value="MgsA_C"/>
</dbReference>
<keyword evidence="9" id="KW-1185">Reference proteome</keyword>
<evidence type="ECO:0000313" key="8">
    <source>
        <dbReference type="EMBL" id="AVD72353.1"/>
    </source>
</evidence>
<dbReference type="GO" id="GO:0005524">
    <property type="term" value="F:ATP binding"/>
    <property type="evidence" value="ECO:0007669"/>
    <property type="project" value="UniProtKB-KW"/>
</dbReference>
<evidence type="ECO:0000256" key="2">
    <source>
        <dbReference type="ARBA" id="ARBA00008959"/>
    </source>
</evidence>
<dbReference type="GO" id="GO:0016887">
    <property type="term" value="F:ATP hydrolysis activity"/>
    <property type="evidence" value="ECO:0007669"/>
    <property type="project" value="InterPro"/>
</dbReference>
<dbReference type="CDD" id="cd18139">
    <property type="entry name" value="HLD_clamp_RarA"/>
    <property type="match status" value="1"/>
</dbReference>
<dbReference type="Gene3D" id="3.40.50.300">
    <property type="entry name" value="P-loop containing nucleotide triphosphate hydrolases"/>
    <property type="match status" value="1"/>
</dbReference>
<evidence type="ECO:0000313" key="9">
    <source>
        <dbReference type="Proteomes" id="UP000239867"/>
    </source>
</evidence>
<dbReference type="InterPro" id="IPR032423">
    <property type="entry name" value="AAA_assoc_2"/>
</dbReference>
<dbReference type="Gene3D" id="1.10.8.60">
    <property type="match status" value="1"/>
</dbReference>
<dbReference type="InterPro" id="IPR051314">
    <property type="entry name" value="AAA_ATPase_RarA/MGS1/WRNIP1"/>
</dbReference>
<gene>
    <name evidence="8" type="ORF">CAY53_11945</name>
</gene>
<reference evidence="8 9" key="1">
    <citation type="journal article" date="2018" name="MBio">
        <title>Insights into the evolution of host association through the isolation and characterization of a novel human periodontal pathobiont, Desulfobulbus oralis.</title>
        <authorList>
            <person name="Cross K.L."/>
            <person name="Chirania P."/>
            <person name="Xiong W."/>
            <person name="Beall C.J."/>
            <person name="Elkins J.G."/>
            <person name="Giannone R.J."/>
            <person name="Griffen A.L."/>
            <person name="Guss A.M."/>
            <person name="Hettich R.L."/>
            <person name="Joshi S.S."/>
            <person name="Mokrzan E.M."/>
            <person name="Martin R.K."/>
            <person name="Zhulin I.B."/>
            <person name="Leys E.J."/>
            <person name="Podar M."/>
        </authorList>
    </citation>
    <scope>NUCLEOTIDE SEQUENCE [LARGE SCALE GENOMIC DNA]</scope>
    <source>
        <strain evidence="8 9">ORNL</strain>
    </source>
</reference>
<dbReference type="GO" id="GO:0017116">
    <property type="term" value="F:single-stranded DNA helicase activity"/>
    <property type="evidence" value="ECO:0007669"/>
    <property type="project" value="TreeGrafter"/>
</dbReference>
<dbReference type="SUPFAM" id="SSF48019">
    <property type="entry name" value="post-AAA+ oligomerization domain-like"/>
    <property type="match status" value="1"/>
</dbReference>
<dbReference type="KEGG" id="deo:CAY53_11945"/>
<dbReference type="PANTHER" id="PTHR13779">
    <property type="entry name" value="WERNER HELICASE-INTERACTING PROTEIN 1 FAMILY MEMBER"/>
    <property type="match status" value="1"/>
</dbReference>
<dbReference type="Pfam" id="PF16193">
    <property type="entry name" value="AAA_assoc_2"/>
    <property type="match status" value="1"/>
</dbReference>
<sequence length="446" mass="49394">MKTTSAPHIPLAERMRPETLDDYVGQEHLVGEGRFLRQILAGGRLPSLLFWGPPGSGKTSMASLLARATDSNFVFFSAVLSGVKEIRDIVDRARLLRNTEQRSTILFVDEIHRFNKGQQDAFLPHVESGLLTLIGATTENPSFAINPPLLSRCQVLVLHALSPAHIKTVLQRAMESARGLGAQGLAISAEALDFLANAADGDCRRGLNFLENAALLTLERKGQGGAALAIDLHAAREAVQERTLRYDADGEEHYNLISALHKSLRDSDPDAAVYWLGRMLSAGEDPLYIARRMIRFASEDVGNADPQALQIALNCREAYHLLGSPEGELALYQAAVYLATAPKSNAVYALTYKVQADIRRTGSLPVPMHIRNAPTRLMKDLGYGQGYQYAHDNRDALVSQEHLPPELAGTIYYEPTRRGYEALVGERLRKWRQILRERTRHDKKST</sequence>
<dbReference type="InterPro" id="IPR008921">
    <property type="entry name" value="DNA_pol3_clamp-load_cplx_C"/>
</dbReference>
<dbReference type="Pfam" id="PF12002">
    <property type="entry name" value="MgsA_C"/>
    <property type="match status" value="1"/>
</dbReference>
<keyword evidence="5" id="KW-0547">Nucleotide-binding</keyword>
<evidence type="ECO:0000259" key="7">
    <source>
        <dbReference type="SMART" id="SM00382"/>
    </source>
</evidence>
<dbReference type="OrthoDB" id="9778364at2"/>
<dbReference type="Pfam" id="PF00004">
    <property type="entry name" value="AAA"/>
    <property type="match status" value="1"/>
</dbReference>
<accession>A0A2L1GRN8</accession>
<keyword evidence="6" id="KW-0067">ATP-binding</keyword>
<dbReference type="GO" id="GO:0003677">
    <property type="term" value="F:DNA binding"/>
    <property type="evidence" value="ECO:0007669"/>
    <property type="project" value="InterPro"/>
</dbReference>
<dbReference type="RefSeq" id="WP_104937560.1">
    <property type="nucleotide sequence ID" value="NZ_CP021255.1"/>
</dbReference>
<evidence type="ECO:0000256" key="3">
    <source>
        <dbReference type="ARBA" id="ARBA00020776"/>
    </source>
</evidence>
<proteinExistence type="inferred from homology"/>
<comment type="function">
    <text evidence="1">DNA-dependent ATPase that plays important roles in cellular responses to stalled DNA replication processes.</text>
</comment>
<dbReference type="InterPro" id="IPR003959">
    <property type="entry name" value="ATPase_AAA_core"/>
</dbReference>
<dbReference type="SMART" id="SM00382">
    <property type="entry name" value="AAA"/>
    <property type="match status" value="1"/>
</dbReference>
<evidence type="ECO:0000256" key="6">
    <source>
        <dbReference type="ARBA" id="ARBA00022840"/>
    </source>
</evidence>
<evidence type="ECO:0000256" key="4">
    <source>
        <dbReference type="ARBA" id="ARBA00022705"/>
    </source>
</evidence>
<organism evidence="8 9">
    <name type="scientific">Desulfobulbus oralis</name>
    <dbReference type="NCBI Taxonomy" id="1986146"/>
    <lineage>
        <taxon>Bacteria</taxon>
        <taxon>Pseudomonadati</taxon>
        <taxon>Thermodesulfobacteriota</taxon>
        <taxon>Desulfobulbia</taxon>
        <taxon>Desulfobulbales</taxon>
        <taxon>Desulfobulbaceae</taxon>
        <taxon>Desulfobulbus</taxon>
    </lineage>
</organism>
<dbReference type="Gene3D" id="1.10.3710.10">
    <property type="entry name" value="DNA polymerase III clamp loader subunits, C-terminal domain"/>
    <property type="match status" value="1"/>
</dbReference>
<protein>
    <recommendedName>
        <fullName evidence="3">Replication-associated recombination protein A</fullName>
    </recommendedName>
</protein>
<dbReference type="InterPro" id="IPR027417">
    <property type="entry name" value="P-loop_NTPase"/>
</dbReference>
<dbReference type="PANTHER" id="PTHR13779:SF7">
    <property type="entry name" value="ATPASE WRNIP1"/>
    <property type="match status" value="1"/>
</dbReference>
<dbReference type="SUPFAM" id="SSF52540">
    <property type="entry name" value="P-loop containing nucleoside triphosphate hydrolases"/>
    <property type="match status" value="1"/>
</dbReference>
<dbReference type="EMBL" id="CP021255">
    <property type="protein sequence ID" value="AVD72353.1"/>
    <property type="molecule type" value="Genomic_DNA"/>
</dbReference>
<dbReference type="Gene3D" id="1.20.272.10">
    <property type="match status" value="1"/>
</dbReference>
<dbReference type="Proteomes" id="UP000239867">
    <property type="component" value="Chromosome"/>
</dbReference>
<comment type="similarity">
    <text evidence="2">Belongs to the AAA ATPase family. RarA/MGS1/WRNIP1 subfamily.</text>
</comment>
<evidence type="ECO:0000256" key="5">
    <source>
        <dbReference type="ARBA" id="ARBA00022741"/>
    </source>
</evidence>
<feature type="domain" description="AAA+ ATPase" evidence="7">
    <location>
        <begin position="44"/>
        <end position="161"/>
    </location>
</feature>
<name>A0A2L1GRN8_9BACT</name>
<dbReference type="InterPro" id="IPR003593">
    <property type="entry name" value="AAA+_ATPase"/>
</dbReference>
<dbReference type="FunFam" id="3.40.50.300:FF:000137">
    <property type="entry name" value="Replication-associated recombination protein A"/>
    <property type="match status" value="1"/>
</dbReference>
<dbReference type="GO" id="GO:0000731">
    <property type="term" value="P:DNA synthesis involved in DNA repair"/>
    <property type="evidence" value="ECO:0007669"/>
    <property type="project" value="TreeGrafter"/>
</dbReference>
<keyword evidence="4" id="KW-0235">DNA replication</keyword>
<dbReference type="FunFam" id="1.20.272.10:FF:000001">
    <property type="entry name" value="Putative AAA family ATPase"/>
    <property type="match status" value="1"/>
</dbReference>
<dbReference type="CDD" id="cd00009">
    <property type="entry name" value="AAA"/>
    <property type="match status" value="1"/>
</dbReference>
<evidence type="ECO:0000256" key="1">
    <source>
        <dbReference type="ARBA" id="ARBA00002393"/>
    </source>
</evidence>
<dbReference type="GO" id="GO:0006261">
    <property type="term" value="P:DNA-templated DNA replication"/>
    <property type="evidence" value="ECO:0007669"/>
    <property type="project" value="TreeGrafter"/>
</dbReference>
<dbReference type="AlphaFoldDB" id="A0A2L1GRN8"/>
<dbReference type="GO" id="GO:0008047">
    <property type="term" value="F:enzyme activator activity"/>
    <property type="evidence" value="ECO:0007669"/>
    <property type="project" value="TreeGrafter"/>
</dbReference>